<dbReference type="OMA" id="YHGSIWD"/>
<dbReference type="eggNOG" id="KOG0504">
    <property type="taxonomic scope" value="Eukaryota"/>
</dbReference>
<dbReference type="SUPFAM" id="SSF48403">
    <property type="entry name" value="Ankyrin repeat"/>
    <property type="match status" value="1"/>
</dbReference>
<dbReference type="OrthoDB" id="127180at2759"/>
<feature type="compositionally biased region" description="Basic and acidic residues" evidence="2">
    <location>
        <begin position="19"/>
        <end position="28"/>
    </location>
</feature>
<name>D0MTQ6_PHYIT</name>
<dbReference type="HOGENOM" id="CLU_1849000_0_0_1"/>
<evidence type="ECO:0000313" key="4">
    <source>
        <dbReference type="Proteomes" id="UP000006643"/>
    </source>
</evidence>
<dbReference type="Pfam" id="PF00023">
    <property type="entry name" value="Ank"/>
    <property type="match status" value="1"/>
</dbReference>
<dbReference type="AlphaFoldDB" id="D0MTQ6"/>
<accession>D0MTQ6</accession>
<protein>
    <submittedName>
        <fullName evidence="3">Uncharacterized protein</fullName>
    </submittedName>
</protein>
<dbReference type="RefSeq" id="XP_002908270.1">
    <property type="nucleotide sequence ID" value="XM_002908224.1"/>
</dbReference>
<dbReference type="Proteomes" id="UP000006643">
    <property type="component" value="Unassembled WGS sequence"/>
</dbReference>
<feature type="region of interest" description="Disordered" evidence="2">
    <location>
        <begin position="19"/>
        <end position="57"/>
    </location>
</feature>
<proteinExistence type="predicted"/>
<evidence type="ECO:0000313" key="3">
    <source>
        <dbReference type="EMBL" id="EEY61353.1"/>
    </source>
</evidence>
<keyword evidence="1" id="KW-0040">ANK repeat</keyword>
<dbReference type="InParanoid" id="D0MTQ6"/>
<dbReference type="InterPro" id="IPR002110">
    <property type="entry name" value="Ankyrin_rpt"/>
</dbReference>
<dbReference type="Gene3D" id="1.25.40.20">
    <property type="entry name" value="Ankyrin repeat-containing domain"/>
    <property type="match status" value="1"/>
</dbReference>
<dbReference type="GeneID" id="9468970"/>
<organism evidence="3 4">
    <name type="scientific">Phytophthora infestans (strain T30-4)</name>
    <name type="common">Potato late blight agent</name>
    <dbReference type="NCBI Taxonomy" id="403677"/>
    <lineage>
        <taxon>Eukaryota</taxon>
        <taxon>Sar</taxon>
        <taxon>Stramenopiles</taxon>
        <taxon>Oomycota</taxon>
        <taxon>Peronosporomycetes</taxon>
        <taxon>Peronosporales</taxon>
        <taxon>Peronosporaceae</taxon>
        <taxon>Phytophthora</taxon>
    </lineage>
</organism>
<dbReference type="EMBL" id="DS028119">
    <property type="protein sequence ID" value="EEY61353.1"/>
    <property type="molecule type" value="Genomic_DNA"/>
</dbReference>
<sequence>MGGEDNDVMPVFQSRLRAKKEERMHQRQQEQVLPSNAHQQAVADSGEDTVKRRERSEARKRVIEYHGSIWDAVSSDNLDMVRNYFLVEGATMVLRRRHPDADQGGRTLLHCASWHGYGAIVEFILTTGCDVDVVDSVCG</sequence>
<reference evidence="4" key="1">
    <citation type="journal article" date="2009" name="Nature">
        <title>Genome sequence and analysis of the Irish potato famine pathogen Phytophthora infestans.</title>
        <authorList>
            <consortium name="The Broad Institute Genome Sequencing Platform"/>
            <person name="Haas B.J."/>
            <person name="Kamoun S."/>
            <person name="Zody M.C."/>
            <person name="Jiang R.H."/>
            <person name="Handsaker R.E."/>
            <person name="Cano L.M."/>
            <person name="Grabherr M."/>
            <person name="Kodira C.D."/>
            <person name="Raffaele S."/>
            <person name="Torto-Alalibo T."/>
            <person name="Bozkurt T.O."/>
            <person name="Ah-Fong A.M."/>
            <person name="Alvarado L."/>
            <person name="Anderson V.L."/>
            <person name="Armstrong M.R."/>
            <person name="Avrova A."/>
            <person name="Baxter L."/>
            <person name="Beynon J."/>
            <person name="Boevink P.C."/>
            <person name="Bollmann S.R."/>
            <person name="Bos J.I."/>
            <person name="Bulone V."/>
            <person name="Cai G."/>
            <person name="Cakir C."/>
            <person name="Carrington J.C."/>
            <person name="Chawner M."/>
            <person name="Conti L."/>
            <person name="Costanzo S."/>
            <person name="Ewan R."/>
            <person name="Fahlgren N."/>
            <person name="Fischbach M.A."/>
            <person name="Fugelstad J."/>
            <person name="Gilroy E.M."/>
            <person name="Gnerre S."/>
            <person name="Green P.J."/>
            <person name="Grenville-Briggs L.J."/>
            <person name="Griffith J."/>
            <person name="Grunwald N.J."/>
            <person name="Horn K."/>
            <person name="Horner N.R."/>
            <person name="Hu C.H."/>
            <person name="Huitema E."/>
            <person name="Jeong D.H."/>
            <person name="Jones A.M."/>
            <person name="Jones J.D."/>
            <person name="Jones R.W."/>
            <person name="Karlsson E.K."/>
            <person name="Kunjeti S.G."/>
            <person name="Lamour K."/>
            <person name="Liu Z."/>
            <person name="Ma L."/>
            <person name="Maclean D."/>
            <person name="Chibucos M.C."/>
            <person name="McDonald H."/>
            <person name="McWalters J."/>
            <person name="Meijer H.J."/>
            <person name="Morgan W."/>
            <person name="Morris P.F."/>
            <person name="Munro C.A."/>
            <person name="O'Neill K."/>
            <person name="Ospina-Giraldo M."/>
            <person name="Pinzon A."/>
            <person name="Pritchard L."/>
            <person name="Ramsahoye B."/>
            <person name="Ren Q."/>
            <person name="Restrepo S."/>
            <person name="Roy S."/>
            <person name="Sadanandom A."/>
            <person name="Savidor A."/>
            <person name="Schornack S."/>
            <person name="Schwartz D.C."/>
            <person name="Schumann U.D."/>
            <person name="Schwessinger B."/>
            <person name="Seyer L."/>
            <person name="Sharpe T."/>
            <person name="Silvar C."/>
            <person name="Song J."/>
            <person name="Studholme D.J."/>
            <person name="Sykes S."/>
            <person name="Thines M."/>
            <person name="van de Vondervoort P.J."/>
            <person name="Phuntumart V."/>
            <person name="Wawra S."/>
            <person name="Weide R."/>
            <person name="Win J."/>
            <person name="Young C."/>
            <person name="Zhou S."/>
            <person name="Fry W."/>
            <person name="Meyers B.C."/>
            <person name="van West P."/>
            <person name="Ristaino J."/>
            <person name="Govers F."/>
            <person name="Birch P.R."/>
            <person name="Whisson S.C."/>
            <person name="Judelson H.S."/>
            <person name="Nusbaum C."/>
        </authorList>
    </citation>
    <scope>NUCLEOTIDE SEQUENCE [LARGE SCALE GENOMIC DNA]</scope>
    <source>
        <strain evidence="4">T30-4</strain>
    </source>
</reference>
<dbReference type="InterPro" id="IPR036770">
    <property type="entry name" value="Ankyrin_rpt-contain_sf"/>
</dbReference>
<gene>
    <name evidence="3" type="ORF">PITG_01643</name>
</gene>
<dbReference type="PROSITE" id="PS50088">
    <property type="entry name" value="ANK_REPEAT"/>
    <property type="match status" value="1"/>
</dbReference>
<dbReference type="VEuPathDB" id="FungiDB:PITG_01643"/>
<keyword evidence="4" id="KW-1185">Reference proteome</keyword>
<evidence type="ECO:0000256" key="2">
    <source>
        <dbReference type="SAM" id="MobiDB-lite"/>
    </source>
</evidence>
<evidence type="ECO:0000256" key="1">
    <source>
        <dbReference type="PROSITE-ProRule" id="PRU00023"/>
    </source>
</evidence>
<feature type="repeat" description="ANK" evidence="1">
    <location>
        <begin position="104"/>
        <end position="136"/>
    </location>
</feature>
<feature type="compositionally biased region" description="Basic and acidic residues" evidence="2">
    <location>
        <begin position="48"/>
        <end position="57"/>
    </location>
</feature>
<dbReference type="KEGG" id="pif:PITG_01643"/>
<dbReference type="PROSITE" id="PS50297">
    <property type="entry name" value="ANK_REP_REGION"/>
    <property type="match status" value="1"/>
</dbReference>
<feature type="compositionally biased region" description="Polar residues" evidence="2">
    <location>
        <begin position="29"/>
        <end position="39"/>
    </location>
</feature>